<evidence type="ECO:0000256" key="2">
    <source>
        <dbReference type="ARBA" id="ARBA00010400"/>
    </source>
</evidence>
<dbReference type="InterPro" id="IPR031825">
    <property type="entry name" value="RXLR"/>
</dbReference>
<evidence type="ECO:0000313" key="7">
    <source>
        <dbReference type="EMBL" id="KAE8993311.1"/>
    </source>
</evidence>
<dbReference type="PROSITE" id="PS51257">
    <property type="entry name" value="PROKAR_LIPOPROTEIN"/>
    <property type="match status" value="1"/>
</dbReference>
<sequence>MRFCYFVLATAATLVACINAENQLPQTTSELVARTLADAPTNNAVTRSLRVDKQHDEEDSLDSLNSLDETEERGKINGLALKKFEKLVKAKHQPLRFKIENLSAKNQRWATDRWKTQSLNQKQVATKLGMKSVNDITNRNYKFFEQIKHHFKEVV</sequence>
<dbReference type="OrthoDB" id="98107at2759"/>
<proteinExistence type="inferred from homology"/>
<name>A0A6A3JFL4_9STRA</name>
<gene>
    <name evidence="7" type="ORF">PR001_g20707</name>
    <name evidence="6" type="ORF">PR002_g21205</name>
</gene>
<feature type="signal peptide" evidence="5">
    <location>
        <begin position="1"/>
        <end position="20"/>
    </location>
</feature>
<evidence type="ECO:0000256" key="1">
    <source>
        <dbReference type="ARBA" id="ARBA00004613"/>
    </source>
</evidence>
<comment type="caution">
    <text evidence="7">The sequence shown here is derived from an EMBL/GenBank/DDBJ whole genome shotgun (WGS) entry which is preliminary data.</text>
</comment>
<comment type="subcellular location">
    <subcellularLocation>
        <location evidence="1 5">Secreted</location>
    </subcellularLocation>
</comment>
<dbReference type="EMBL" id="QXFU01002113">
    <property type="protein sequence ID" value="KAE8990263.1"/>
    <property type="molecule type" value="Genomic_DNA"/>
</dbReference>
<evidence type="ECO:0000256" key="5">
    <source>
        <dbReference type="RuleBase" id="RU367124"/>
    </source>
</evidence>
<feature type="chain" id="PRO_5044948061" description="RxLR effector protein" evidence="5">
    <location>
        <begin position="21"/>
        <end position="155"/>
    </location>
</feature>
<comment type="domain">
    <text evidence="5">The RxLR-dEER motif acts to carry the protein into the host cell cytoplasm through binding to cell surface phosphatidylinositol-3-phosphate.</text>
</comment>
<evidence type="ECO:0000313" key="9">
    <source>
        <dbReference type="Proteomes" id="UP000435112"/>
    </source>
</evidence>
<evidence type="ECO:0000313" key="6">
    <source>
        <dbReference type="EMBL" id="KAE8990263.1"/>
    </source>
</evidence>
<protein>
    <recommendedName>
        <fullName evidence="5">RxLR effector protein</fullName>
    </recommendedName>
</protein>
<dbReference type="AlphaFoldDB" id="A0A6A3JFL4"/>
<keyword evidence="3 5" id="KW-0964">Secreted</keyword>
<keyword evidence="4 5" id="KW-0732">Signal</keyword>
<dbReference type="Proteomes" id="UP000435112">
    <property type="component" value="Unassembled WGS sequence"/>
</dbReference>
<comment type="similarity">
    <text evidence="2 5">Belongs to the RxLR effector family.</text>
</comment>
<dbReference type="Pfam" id="PF16810">
    <property type="entry name" value="RXLR"/>
    <property type="match status" value="1"/>
</dbReference>
<reference evidence="8 9" key="1">
    <citation type="submission" date="2018-09" db="EMBL/GenBank/DDBJ databases">
        <title>Genomic investigation of the strawberry pathogen Phytophthora fragariae indicates pathogenicity is determined by transcriptional variation in three key races.</title>
        <authorList>
            <person name="Adams T.M."/>
            <person name="Armitage A.D."/>
            <person name="Sobczyk M.K."/>
            <person name="Bates H.J."/>
            <person name="Dunwell J.M."/>
            <person name="Nellist C.F."/>
            <person name="Harrison R.J."/>
        </authorList>
    </citation>
    <scope>NUCLEOTIDE SEQUENCE [LARGE SCALE GENOMIC DNA]</scope>
    <source>
        <strain evidence="7 8">SCRP249</strain>
        <strain evidence="6 9">SCRP324</strain>
    </source>
</reference>
<dbReference type="Proteomes" id="UP000429607">
    <property type="component" value="Unassembled WGS sequence"/>
</dbReference>
<dbReference type="EMBL" id="QXFV01002073">
    <property type="protein sequence ID" value="KAE8993311.1"/>
    <property type="molecule type" value="Genomic_DNA"/>
</dbReference>
<evidence type="ECO:0000256" key="4">
    <source>
        <dbReference type="ARBA" id="ARBA00022729"/>
    </source>
</evidence>
<comment type="function">
    <text evidence="5">Effector that suppresses plant defense responses during pathogen infection.</text>
</comment>
<accession>A0A6A3JFL4</accession>
<organism evidence="7 8">
    <name type="scientific">Phytophthora rubi</name>
    <dbReference type="NCBI Taxonomy" id="129364"/>
    <lineage>
        <taxon>Eukaryota</taxon>
        <taxon>Sar</taxon>
        <taxon>Stramenopiles</taxon>
        <taxon>Oomycota</taxon>
        <taxon>Peronosporomycetes</taxon>
        <taxon>Peronosporales</taxon>
        <taxon>Peronosporaceae</taxon>
        <taxon>Phytophthora</taxon>
    </lineage>
</organism>
<evidence type="ECO:0000313" key="8">
    <source>
        <dbReference type="Proteomes" id="UP000429607"/>
    </source>
</evidence>
<evidence type="ECO:0000256" key="3">
    <source>
        <dbReference type="ARBA" id="ARBA00022525"/>
    </source>
</evidence>